<accession>A0A5J6TBA9</accession>
<sequence length="82" mass="8830">MGMTRLRNILTGSHKFTPIKREIGFAERLGAFKMAERAALEQRTMPQLPPTPHVNVPGVSGVKAKPGLGGGVINPLSNRKAK</sequence>
<protein>
    <submittedName>
        <fullName evidence="1">Uncharacterized protein</fullName>
    </submittedName>
</protein>
<dbReference type="Proteomes" id="UP000325832">
    <property type="component" value="Genome"/>
</dbReference>
<organism evidence="1 2">
    <name type="scientific">Gordonia phage GretelLyn</name>
    <dbReference type="NCBI Taxonomy" id="2599844"/>
    <lineage>
        <taxon>Viruses</taxon>
        <taxon>Duplodnaviria</taxon>
        <taxon>Heunggongvirae</taxon>
        <taxon>Uroviricota</taxon>
        <taxon>Caudoviricetes</taxon>
        <taxon>Dovevirinae</taxon>
        <taxon>Lambovirus</taxon>
        <taxon>Lambovirus sadboi</taxon>
    </lineage>
</organism>
<dbReference type="EMBL" id="MN234162">
    <property type="protein sequence ID" value="QFG08233.1"/>
    <property type="molecule type" value="Genomic_DNA"/>
</dbReference>
<evidence type="ECO:0000313" key="2">
    <source>
        <dbReference type="Proteomes" id="UP000325832"/>
    </source>
</evidence>
<name>A0A5J6TBA9_9CAUD</name>
<evidence type="ECO:0000313" key="1">
    <source>
        <dbReference type="EMBL" id="QFG08233.1"/>
    </source>
</evidence>
<reference evidence="1 2" key="1">
    <citation type="submission" date="2019-07" db="EMBL/GenBank/DDBJ databases">
        <authorList>
            <person name="Lauer M.J."/>
            <person name="Stoner T.H."/>
            <person name="Garlena R.A."/>
            <person name="Russell D.A."/>
            <person name="Pope W.H."/>
            <person name="Jacobs-Sera D."/>
            <person name="Hatfull G.F."/>
        </authorList>
    </citation>
    <scope>NUCLEOTIDE SEQUENCE [LARGE SCALE GENOMIC DNA]</scope>
</reference>
<proteinExistence type="predicted"/>
<gene>
    <name evidence="1" type="primary">97</name>
    <name evidence="1" type="ORF">PBI_GRETELLYN_97</name>
</gene>